<name>A0ABZ2KIN7_9BACT</name>
<proteinExistence type="predicted"/>
<reference evidence="3 4" key="1">
    <citation type="submission" date="2021-12" db="EMBL/GenBank/DDBJ databases">
        <title>Discovery of the Pendulisporaceae a myxobacterial family with distinct sporulation behavior and unique specialized metabolism.</title>
        <authorList>
            <person name="Garcia R."/>
            <person name="Popoff A."/>
            <person name="Bader C.D."/>
            <person name="Loehr J."/>
            <person name="Walesch S."/>
            <person name="Walt C."/>
            <person name="Boldt J."/>
            <person name="Bunk B."/>
            <person name="Haeckl F.J.F.P.J."/>
            <person name="Gunesch A.P."/>
            <person name="Birkelbach J."/>
            <person name="Nuebel U."/>
            <person name="Pietschmann T."/>
            <person name="Bach T."/>
            <person name="Mueller R."/>
        </authorList>
    </citation>
    <scope>NUCLEOTIDE SEQUENCE [LARGE SCALE GENOMIC DNA]</scope>
    <source>
        <strain evidence="3 4">MSr12523</strain>
    </source>
</reference>
<dbReference type="SUPFAM" id="SSF141493">
    <property type="entry name" value="Allene oxide cyclase-like"/>
    <property type="match status" value="1"/>
</dbReference>
<keyword evidence="1" id="KW-0732">Signal</keyword>
<feature type="chain" id="PRO_5045860349" description="Allene oxide cyclase barrel-like domain-containing protein" evidence="1">
    <location>
        <begin position="20"/>
        <end position="155"/>
    </location>
</feature>
<dbReference type="Gene3D" id="2.40.480.10">
    <property type="entry name" value="Allene oxide cyclase-like"/>
    <property type="match status" value="1"/>
</dbReference>
<organism evidence="3 4">
    <name type="scientific">Pendulispora brunnea</name>
    <dbReference type="NCBI Taxonomy" id="2905690"/>
    <lineage>
        <taxon>Bacteria</taxon>
        <taxon>Pseudomonadati</taxon>
        <taxon>Myxococcota</taxon>
        <taxon>Myxococcia</taxon>
        <taxon>Myxococcales</taxon>
        <taxon>Sorangiineae</taxon>
        <taxon>Pendulisporaceae</taxon>
        <taxon>Pendulispora</taxon>
    </lineage>
</organism>
<accession>A0ABZ2KIN7</accession>
<evidence type="ECO:0000259" key="2">
    <source>
        <dbReference type="Pfam" id="PF18678"/>
    </source>
</evidence>
<dbReference type="Pfam" id="PF18678">
    <property type="entry name" value="AOC_like"/>
    <property type="match status" value="1"/>
</dbReference>
<protein>
    <recommendedName>
        <fullName evidence="2">Allene oxide cyclase barrel-like domain-containing protein</fullName>
    </recommendedName>
</protein>
<dbReference type="InterPro" id="IPR044859">
    <property type="entry name" value="Allene_oxi_cyc_Dirigent"/>
</dbReference>
<keyword evidence="4" id="KW-1185">Reference proteome</keyword>
<feature type="domain" description="Allene oxide cyclase barrel-like" evidence="2">
    <location>
        <begin position="35"/>
        <end position="150"/>
    </location>
</feature>
<dbReference type="InterPro" id="IPR034871">
    <property type="entry name" value="Allene_oxi_cyc_sf"/>
</dbReference>
<dbReference type="EMBL" id="CP089982">
    <property type="protein sequence ID" value="WXA98547.1"/>
    <property type="molecule type" value="Genomic_DNA"/>
</dbReference>
<evidence type="ECO:0000256" key="1">
    <source>
        <dbReference type="SAM" id="SignalP"/>
    </source>
</evidence>
<dbReference type="RefSeq" id="WP_394849161.1">
    <property type="nucleotide sequence ID" value="NZ_CP089982.1"/>
</dbReference>
<dbReference type="InterPro" id="IPR041013">
    <property type="entry name" value="AOC-like"/>
</dbReference>
<evidence type="ECO:0000313" key="4">
    <source>
        <dbReference type="Proteomes" id="UP001379533"/>
    </source>
</evidence>
<sequence length="155" mass="16583">MRKFLNGGIGVAMFMFAFAAFSEKPSAAESRPTETIDLHVANDQFEFIDLGAPGVGVGDMYVFSDRLFQNGQPFGRDGGSCQVTGVSGAAILTNCVMSIERPDGQIAVQALWNHGTTPLDMAITGGTGRYANVRGHVRATDIGTPNEAYRLELSY</sequence>
<gene>
    <name evidence="3" type="ORF">LZC95_17150</name>
</gene>
<evidence type="ECO:0000313" key="3">
    <source>
        <dbReference type="EMBL" id="WXA98547.1"/>
    </source>
</evidence>
<dbReference type="Proteomes" id="UP001379533">
    <property type="component" value="Chromosome"/>
</dbReference>
<feature type="signal peptide" evidence="1">
    <location>
        <begin position="1"/>
        <end position="19"/>
    </location>
</feature>